<comment type="caution">
    <text evidence="1">The sequence shown here is derived from an EMBL/GenBank/DDBJ whole genome shotgun (WGS) entry which is preliminary data.</text>
</comment>
<organism evidence="1 2">
    <name type="scientific">Vermiconidia calcicola</name>
    <dbReference type="NCBI Taxonomy" id="1690605"/>
    <lineage>
        <taxon>Eukaryota</taxon>
        <taxon>Fungi</taxon>
        <taxon>Dikarya</taxon>
        <taxon>Ascomycota</taxon>
        <taxon>Pezizomycotina</taxon>
        <taxon>Dothideomycetes</taxon>
        <taxon>Dothideomycetidae</taxon>
        <taxon>Mycosphaerellales</taxon>
        <taxon>Extremaceae</taxon>
        <taxon>Vermiconidia</taxon>
    </lineage>
</organism>
<gene>
    <name evidence="1" type="ORF">LTR37_012431</name>
</gene>
<proteinExistence type="predicted"/>
<dbReference type="Proteomes" id="UP001281147">
    <property type="component" value="Unassembled WGS sequence"/>
</dbReference>
<protein>
    <submittedName>
        <fullName evidence="1">Uncharacterized protein</fullName>
    </submittedName>
</protein>
<accession>A0ACC3N219</accession>
<evidence type="ECO:0000313" key="2">
    <source>
        <dbReference type="Proteomes" id="UP001281147"/>
    </source>
</evidence>
<evidence type="ECO:0000313" key="1">
    <source>
        <dbReference type="EMBL" id="KAK3706932.1"/>
    </source>
</evidence>
<sequence length="495" mass="52730">MGLSFWRRLSNTAQIRNDYSEKPAGLKWRSNTIFILVTVGVGLFTDLFLYGLIVPVLPFMLLDRVGLSESQIQSHTSGLLAAYAGASVFFSPIAGVLADKVSTRQAPFLLGLSALLGATVLLFVGKTVPVLVVARVLQGMSSGMVWTLGLTLCIETVGPENMGKTTGTLFSFISVGTLWAPTVGGLLYNKAGYVGVLGLSLAVLAVDFVMRVLMIEKKVASRYDAKDANSSNDAINGPTTDRDEEQNDEYSNAEQQPLLPRVEEDEEDFKLSKDQSSLAQAIPILPCLSNASLLTALWLALVQATLLGSCDATITTVSRELFGFDSLKAGLLFLPLGLLDLVVSPLAGWATDRYGTKPVAVISYVYLVPILVLLRLPQPGGLHQVLLYAGLLALLGIGISGTGAPSIVEAGAVVEKYHKNNKEFFGTNGPYAQLYGLNSMMFNAGLTLGPELAGELKEAIGYGNMNIVLAAISAVTAVLSFLYIGGRPKMLKGKV</sequence>
<name>A0ACC3N219_9PEZI</name>
<reference evidence="1" key="1">
    <citation type="submission" date="2023-07" db="EMBL/GenBank/DDBJ databases">
        <title>Black Yeasts Isolated from many extreme environments.</title>
        <authorList>
            <person name="Coleine C."/>
            <person name="Stajich J.E."/>
            <person name="Selbmann L."/>
        </authorList>
    </citation>
    <scope>NUCLEOTIDE SEQUENCE</scope>
    <source>
        <strain evidence="1">CCFEE 5714</strain>
    </source>
</reference>
<keyword evidence="2" id="KW-1185">Reference proteome</keyword>
<dbReference type="EMBL" id="JAUTXU010000115">
    <property type="protein sequence ID" value="KAK3706932.1"/>
    <property type="molecule type" value="Genomic_DNA"/>
</dbReference>